<dbReference type="Gene3D" id="2.60.15.10">
    <property type="entry name" value="F0F1 ATP synthase delta/epsilon subunit, N-terminal"/>
    <property type="match status" value="1"/>
</dbReference>
<evidence type="ECO:0000256" key="9">
    <source>
        <dbReference type="ARBA" id="ARBA00023310"/>
    </source>
</evidence>
<evidence type="ECO:0000313" key="11">
    <source>
        <dbReference type="EMBL" id="GAI46611.1"/>
    </source>
</evidence>
<feature type="domain" description="ATP synthase F1 complex delta/epsilon subunit N-terminal" evidence="10">
    <location>
        <begin position="3"/>
        <end position="31"/>
    </location>
</feature>
<gene>
    <name evidence="11" type="ORF">S06H3_63417</name>
</gene>
<proteinExistence type="inferred from homology"/>
<dbReference type="InterPro" id="IPR036771">
    <property type="entry name" value="ATPsynth_dsu/esu_N"/>
</dbReference>
<evidence type="ECO:0000256" key="3">
    <source>
        <dbReference type="ARBA" id="ARBA00022448"/>
    </source>
</evidence>
<evidence type="ECO:0000256" key="7">
    <source>
        <dbReference type="ARBA" id="ARBA00023136"/>
    </source>
</evidence>
<name>X1PVM8_9ZZZZ</name>
<dbReference type="InterPro" id="IPR020003">
    <property type="entry name" value="ATPase_a/bsu_AS"/>
</dbReference>
<evidence type="ECO:0000256" key="8">
    <source>
        <dbReference type="ARBA" id="ARBA00023196"/>
    </source>
</evidence>
<dbReference type="AlphaFoldDB" id="X1PVM8"/>
<dbReference type="GO" id="GO:0046933">
    <property type="term" value="F:proton-transporting ATP synthase activity, rotational mechanism"/>
    <property type="evidence" value="ECO:0007669"/>
    <property type="project" value="TreeGrafter"/>
</dbReference>
<keyword evidence="8" id="KW-0139">CF(1)</keyword>
<keyword evidence="4" id="KW-0547">Nucleotide-binding</keyword>
<dbReference type="InterPro" id="IPR020546">
    <property type="entry name" value="ATP_synth_F1_dsu/esu_N"/>
</dbReference>
<keyword evidence="3" id="KW-0813">Transport</keyword>
<keyword evidence="6" id="KW-0406">Ion transport</keyword>
<accession>X1PVM8</accession>
<keyword evidence="9" id="KW-0066">ATP synthesis</keyword>
<comment type="caution">
    <text evidence="11">The sequence shown here is derived from an EMBL/GenBank/DDBJ whole genome shotgun (WGS) entry which is preliminary data.</text>
</comment>
<dbReference type="SUPFAM" id="SSF51344">
    <property type="entry name" value="Epsilon subunit of F1F0-ATP synthase N-terminal domain"/>
    <property type="match status" value="1"/>
</dbReference>
<dbReference type="GO" id="GO:0005524">
    <property type="term" value="F:ATP binding"/>
    <property type="evidence" value="ECO:0007669"/>
    <property type="project" value="UniProtKB-KW"/>
</dbReference>
<dbReference type="Pfam" id="PF02823">
    <property type="entry name" value="ATP-synt_DE_N"/>
    <property type="match status" value="1"/>
</dbReference>
<keyword evidence="5" id="KW-0067">ATP-binding</keyword>
<dbReference type="GO" id="GO:0045259">
    <property type="term" value="C:proton-transporting ATP synthase complex"/>
    <property type="evidence" value="ECO:0007669"/>
    <property type="project" value="UniProtKB-KW"/>
</dbReference>
<organism evidence="11">
    <name type="scientific">marine sediment metagenome</name>
    <dbReference type="NCBI Taxonomy" id="412755"/>
    <lineage>
        <taxon>unclassified sequences</taxon>
        <taxon>metagenomes</taxon>
        <taxon>ecological metagenomes</taxon>
    </lineage>
</organism>
<dbReference type="PROSITE" id="PS00152">
    <property type="entry name" value="ATPASE_ALPHA_BETA"/>
    <property type="match status" value="1"/>
</dbReference>
<dbReference type="PANTHER" id="PTHR15184:SF71">
    <property type="entry name" value="ATP SYNTHASE SUBUNIT BETA, MITOCHONDRIAL"/>
    <property type="match status" value="1"/>
</dbReference>
<evidence type="ECO:0000256" key="2">
    <source>
        <dbReference type="ARBA" id="ARBA00008936"/>
    </source>
</evidence>
<sequence>MRKGGEEFSLVISGGFLEVRPDRVIVLADAAERAIMEQGLYPAVDPLTSTSRILDPLVVGEEHHNVARGVQQVLQRYK</sequence>
<dbReference type="InterPro" id="IPR050053">
    <property type="entry name" value="ATPase_alpha/beta_chains"/>
</dbReference>
<comment type="subcellular location">
    <subcellularLocation>
        <location evidence="1">Membrane</location>
    </subcellularLocation>
</comment>
<dbReference type="SUPFAM" id="SSF47917">
    <property type="entry name" value="C-terminal domain of alpha and beta subunits of F1 ATP synthase"/>
    <property type="match status" value="1"/>
</dbReference>
<feature type="non-terminal residue" evidence="11">
    <location>
        <position position="78"/>
    </location>
</feature>
<keyword evidence="7" id="KW-0472">Membrane</keyword>
<comment type="similarity">
    <text evidence="2">Belongs to the ATPase alpha/beta chains family.</text>
</comment>
<reference evidence="11" key="1">
    <citation type="journal article" date="2014" name="Front. Microbiol.">
        <title>High frequency of phylogenetically diverse reductive dehalogenase-homologous genes in deep subseafloor sedimentary metagenomes.</title>
        <authorList>
            <person name="Kawai M."/>
            <person name="Futagami T."/>
            <person name="Toyoda A."/>
            <person name="Takaki Y."/>
            <person name="Nishi S."/>
            <person name="Hori S."/>
            <person name="Arai W."/>
            <person name="Tsubouchi T."/>
            <person name="Morono Y."/>
            <person name="Uchiyama I."/>
            <person name="Ito T."/>
            <person name="Fujiyama A."/>
            <person name="Inagaki F."/>
            <person name="Takami H."/>
        </authorList>
    </citation>
    <scope>NUCLEOTIDE SEQUENCE</scope>
    <source>
        <strain evidence="11">Expedition CK06-06</strain>
    </source>
</reference>
<evidence type="ECO:0000256" key="4">
    <source>
        <dbReference type="ARBA" id="ARBA00022741"/>
    </source>
</evidence>
<evidence type="ECO:0000256" key="6">
    <source>
        <dbReference type="ARBA" id="ARBA00023065"/>
    </source>
</evidence>
<evidence type="ECO:0000256" key="1">
    <source>
        <dbReference type="ARBA" id="ARBA00004370"/>
    </source>
</evidence>
<dbReference type="PANTHER" id="PTHR15184">
    <property type="entry name" value="ATP SYNTHASE"/>
    <property type="match status" value="1"/>
</dbReference>
<dbReference type="Gene3D" id="3.40.50.12240">
    <property type="match status" value="1"/>
</dbReference>
<protein>
    <recommendedName>
        <fullName evidence="10">ATP synthase F1 complex delta/epsilon subunit N-terminal domain-containing protein</fullName>
    </recommendedName>
</protein>
<dbReference type="EMBL" id="BARV01042060">
    <property type="protein sequence ID" value="GAI46611.1"/>
    <property type="molecule type" value="Genomic_DNA"/>
</dbReference>
<evidence type="ECO:0000256" key="5">
    <source>
        <dbReference type="ARBA" id="ARBA00022840"/>
    </source>
</evidence>
<evidence type="ECO:0000259" key="10">
    <source>
        <dbReference type="Pfam" id="PF02823"/>
    </source>
</evidence>